<gene>
    <name evidence="7 9" type="primary">rplI</name>
    <name evidence="9" type="ORF">HYW89_04760</name>
</gene>
<dbReference type="AlphaFoldDB" id="A0A7T5RJF3"/>
<comment type="function">
    <text evidence="7">Binds to the 23S rRNA.</text>
</comment>
<dbReference type="GO" id="GO:0019843">
    <property type="term" value="F:rRNA binding"/>
    <property type="evidence" value="ECO:0007669"/>
    <property type="project" value="UniProtKB-UniRule"/>
</dbReference>
<evidence type="ECO:0000256" key="3">
    <source>
        <dbReference type="ARBA" id="ARBA00022884"/>
    </source>
</evidence>
<dbReference type="GO" id="GO:0003735">
    <property type="term" value="F:structural constituent of ribosome"/>
    <property type="evidence" value="ECO:0007669"/>
    <property type="project" value="InterPro"/>
</dbReference>
<dbReference type="NCBIfam" id="TIGR00158">
    <property type="entry name" value="L9"/>
    <property type="match status" value="1"/>
</dbReference>
<dbReference type="EMBL" id="CP066690">
    <property type="protein sequence ID" value="QQG45277.1"/>
    <property type="molecule type" value="Genomic_DNA"/>
</dbReference>
<keyword evidence="2 7" id="KW-0699">rRNA-binding</keyword>
<dbReference type="GO" id="GO:0005840">
    <property type="term" value="C:ribosome"/>
    <property type="evidence" value="ECO:0007669"/>
    <property type="project" value="UniProtKB-KW"/>
</dbReference>
<dbReference type="HAMAP" id="MF_00503">
    <property type="entry name" value="Ribosomal_bL9"/>
    <property type="match status" value="1"/>
</dbReference>
<keyword evidence="3 7" id="KW-0694">RNA-binding</keyword>
<dbReference type="SUPFAM" id="SSF55653">
    <property type="entry name" value="Ribosomal protein L9 C-domain"/>
    <property type="match status" value="1"/>
</dbReference>
<evidence type="ECO:0000313" key="9">
    <source>
        <dbReference type="EMBL" id="QQG45277.1"/>
    </source>
</evidence>
<dbReference type="InterPro" id="IPR020070">
    <property type="entry name" value="Ribosomal_bL9_N"/>
</dbReference>
<evidence type="ECO:0000256" key="2">
    <source>
        <dbReference type="ARBA" id="ARBA00022730"/>
    </source>
</evidence>
<evidence type="ECO:0000256" key="5">
    <source>
        <dbReference type="ARBA" id="ARBA00023274"/>
    </source>
</evidence>
<reference evidence="9 10" key="1">
    <citation type="submission" date="2020-07" db="EMBL/GenBank/DDBJ databases">
        <title>Huge and variable diversity of episymbiotic CPR bacteria and DPANN archaea in groundwater ecosystems.</title>
        <authorList>
            <person name="He C.Y."/>
            <person name="Keren R."/>
            <person name="Whittaker M."/>
            <person name="Farag I.F."/>
            <person name="Doudna J."/>
            <person name="Cate J.H.D."/>
            <person name="Banfield J.F."/>
        </authorList>
    </citation>
    <scope>NUCLEOTIDE SEQUENCE [LARGE SCALE GENOMIC DNA]</scope>
    <source>
        <strain evidence="9">NC_groundwater_541_Ag_S-0.1um_46_50</strain>
    </source>
</reference>
<dbReference type="Pfam" id="PF01281">
    <property type="entry name" value="Ribosomal_L9_N"/>
    <property type="match status" value="1"/>
</dbReference>
<dbReference type="InterPro" id="IPR036791">
    <property type="entry name" value="Ribosomal_bL9_C_sf"/>
</dbReference>
<dbReference type="Proteomes" id="UP000595618">
    <property type="component" value="Chromosome"/>
</dbReference>
<dbReference type="PROSITE" id="PS00651">
    <property type="entry name" value="RIBOSOMAL_L9"/>
    <property type="match status" value="1"/>
</dbReference>
<name>A0A7T5RJF3_9BACT</name>
<sequence length="147" mass="16751">MKVLLLQDITTLGKKNDVKDVSDGYARNFLFPRNLAKPATEAALKNLVQQKVREEHEKSEEYQKYKALVDKLKSLTLSFRVRIGEKGRAYGSVTAVKIRDALKKQGIEVNKEWVLLEEPIKTAEEKVVRIKLPQEFKGGVKIIVEAE</sequence>
<dbReference type="SUPFAM" id="SSF55658">
    <property type="entry name" value="L9 N-domain-like"/>
    <property type="match status" value="1"/>
</dbReference>
<comment type="similarity">
    <text evidence="1 7">Belongs to the bacterial ribosomal protein bL9 family.</text>
</comment>
<dbReference type="Gene3D" id="3.40.5.10">
    <property type="entry name" value="Ribosomal protein L9, N-terminal domain"/>
    <property type="match status" value="1"/>
</dbReference>
<dbReference type="PANTHER" id="PTHR21368">
    <property type="entry name" value="50S RIBOSOMAL PROTEIN L9"/>
    <property type="match status" value="1"/>
</dbReference>
<proteinExistence type="inferred from homology"/>
<dbReference type="InterPro" id="IPR020594">
    <property type="entry name" value="Ribosomal_bL9_bac/chp"/>
</dbReference>
<evidence type="ECO:0000256" key="7">
    <source>
        <dbReference type="HAMAP-Rule" id="MF_00503"/>
    </source>
</evidence>
<evidence type="ECO:0000259" key="8">
    <source>
        <dbReference type="PROSITE" id="PS00651"/>
    </source>
</evidence>
<evidence type="ECO:0000313" key="10">
    <source>
        <dbReference type="Proteomes" id="UP000595618"/>
    </source>
</evidence>
<dbReference type="InterPro" id="IPR036935">
    <property type="entry name" value="Ribosomal_bL9_N_sf"/>
</dbReference>
<dbReference type="GO" id="GO:1990904">
    <property type="term" value="C:ribonucleoprotein complex"/>
    <property type="evidence" value="ECO:0007669"/>
    <property type="project" value="UniProtKB-KW"/>
</dbReference>
<protein>
    <recommendedName>
        <fullName evidence="6 7">Large ribosomal subunit protein bL9</fullName>
    </recommendedName>
</protein>
<dbReference type="Pfam" id="PF03948">
    <property type="entry name" value="Ribosomal_L9_C"/>
    <property type="match status" value="1"/>
</dbReference>
<dbReference type="InterPro" id="IPR009027">
    <property type="entry name" value="Ribosomal_bL9/RNase_H1_N"/>
</dbReference>
<evidence type="ECO:0000256" key="4">
    <source>
        <dbReference type="ARBA" id="ARBA00022980"/>
    </source>
</evidence>
<keyword evidence="5 7" id="KW-0687">Ribonucleoprotein</keyword>
<dbReference type="GO" id="GO:0006412">
    <property type="term" value="P:translation"/>
    <property type="evidence" value="ECO:0007669"/>
    <property type="project" value="UniProtKB-UniRule"/>
</dbReference>
<evidence type="ECO:0000256" key="6">
    <source>
        <dbReference type="ARBA" id="ARBA00035292"/>
    </source>
</evidence>
<accession>A0A7T5RJF3</accession>
<dbReference type="Gene3D" id="3.10.430.100">
    <property type="entry name" value="Ribosomal protein L9, C-terminal domain"/>
    <property type="match status" value="1"/>
</dbReference>
<evidence type="ECO:0000256" key="1">
    <source>
        <dbReference type="ARBA" id="ARBA00010605"/>
    </source>
</evidence>
<keyword evidence="4 7" id="KW-0689">Ribosomal protein</keyword>
<organism evidence="9 10">
    <name type="scientific">Candidatus Sungiibacteriota bacterium</name>
    <dbReference type="NCBI Taxonomy" id="2750080"/>
    <lineage>
        <taxon>Bacteria</taxon>
        <taxon>Candidatus Sungiibacteriota</taxon>
    </lineage>
</organism>
<feature type="domain" description="Ribosomal protein L9" evidence="8">
    <location>
        <begin position="13"/>
        <end position="40"/>
    </location>
</feature>
<dbReference type="InterPro" id="IPR020069">
    <property type="entry name" value="Ribosomal_bL9_C"/>
</dbReference>
<dbReference type="InterPro" id="IPR000244">
    <property type="entry name" value="Ribosomal_bL9"/>
</dbReference>